<evidence type="ECO:0000256" key="1">
    <source>
        <dbReference type="SAM" id="MobiDB-lite"/>
    </source>
</evidence>
<dbReference type="Proteomes" id="UP000019254">
    <property type="component" value="Unassembled WGS sequence"/>
</dbReference>
<reference evidence="2 3" key="1">
    <citation type="journal article" date="2014" name="Int. J. Syst. Evol. Microbiol.">
        <title>Listeria floridensis sp. nov., Listeria aquatica sp. nov., Listeria cornellensis sp. nov., Listeria riparia sp. nov. and Listeria grandensis sp. nov., from agricultural and natural environments.</title>
        <authorList>
            <person name="den Bakker H.C."/>
            <person name="Warchocki S."/>
            <person name="Wright E.M."/>
            <person name="Allred A.F."/>
            <person name="Ahlstrom C."/>
            <person name="Manuel C.S."/>
            <person name="Stasiewicz M.J."/>
            <person name="Burrell A."/>
            <person name="Roof S."/>
            <person name="Strawn L."/>
            <person name="Fortes E.D."/>
            <person name="Nightingale K.K."/>
            <person name="Kephart D."/>
            <person name="Wiedmann M."/>
        </authorList>
    </citation>
    <scope>NUCLEOTIDE SEQUENCE [LARGE SCALE GENOMIC DNA]</scope>
    <source>
        <strain evidence="3">FSL F6-969</strain>
    </source>
</reference>
<name>W7BYS3_9LIST</name>
<feature type="compositionally biased region" description="Basic and acidic residues" evidence="1">
    <location>
        <begin position="77"/>
        <end position="88"/>
    </location>
</feature>
<sequence length="102" mass="11723">MVEVHGLHAHFVLMHIEALNQQMMLHKSHNKAETARLASTEIVRGRSENPLLVFAEATKFPRGWLLKLDLKTTISQKTERSHKQDYRTRTTSNQATSSKNPF</sequence>
<dbReference type="AlphaFoldDB" id="W7BYS3"/>
<evidence type="ECO:0000313" key="3">
    <source>
        <dbReference type="Proteomes" id="UP000019254"/>
    </source>
</evidence>
<feature type="region of interest" description="Disordered" evidence="1">
    <location>
        <begin position="75"/>
        <end position="102"/>
    </location>
</feature>
<accession>W7BYS3</accession>
<protein>
    <submittedName>
        <fullName evidence="2">Uncharacterized protein</fullName>
    </submittedName>
</protein>
<evidence type="ECO:0000313" key="2">
    <source>
        <dbReference type="EMBL" id="EUJ25368.1"/>
    </source>
</evidence>
<proteinExistence type="predicted"/>
<keyword evidence="3" id="KW-1185">Reference proteome</keyword>
<dbReference type="STRING" id="1265820.PCORN_17554"/>
<gene>
    <name evidence="2" type="ORF">PCORN_17554</name>
</gene>
<dbReference type="RefSeq" id="WP_149024388.1">
    <property type="nucleotide sequence ID" value="NZ_AODE01000043.1"/>
</dbReference>
<comment type="caution">
    <text evidence="2">The sequence shown here is derived from an EMBL/GenBank/DDBJ whole genome shotgun (WGS) entry which is preliminary data.</text>
</comment>
<dbReference type="EMBL" id="AODE01000043">
    <property type="protein sequence ID" value="EUJ25368.1"/>
    <property type="molecule type" value="Genomic_DNA"/>
</dbReference>
<organism evidence="2 3">
    <name type="scientific">Listeria cornellensis FSL F6-0969</name>
    <dbReference type="NCBI Taxonomy" id="1265820"/>
    <lineage>
        <taxon>Bacteria</taxon>
        <taxon>Bacillati</taxon>
        <taxon>Bacillota</taxon>
        <taxon>Bacilli</taxon>
        <taxon>Bacillales</taxon>
        <taxon>Listeriaceae</taxon>
        <taxon>Listeria</taxon>
    </lineage>
</organism>
<feature type="compositionally biased region" description="Polar residues" evidence="1">
    <location>
        <begin position="89"/>
        <end position="102"/>
    </location>
</feature>